<comment type="similarity">
    <text evidence="1 2">Belongs to the outer membrane factor (OMF) (TC 1.B.17) family.</text>
</comment>
<keyword evidence="2" id="KW-0812">Transmembrane</keyword>
<dbReference type="InterPro" id="IPR003423">
    <property type="entry name" value="OMP_efflux"/>
</dbReference>
<dbReference type="PROSITE" id="PS51257">
    <property type="entry name" value="PROKAR_LIPOPROTEIN"/>
    <property type="match status" value="1"/>
</dbReference>
<dbReference type="NCBIfam" id="TIGR01845">
    <property type="entry name" value="outer_NodT"/>
    <property type="match status" value="1"/>
</dbReference>
<evidence type="ECO:0000256" key="2">
    <source>
        <dbReference type="RuleBase" id="RU362097"/>
    </source>
</evidence>
<evidence type="ECO:0000256" key="1">
    <source>
        <dbReference type="ARBA" id="ARBA00007613"/>
    </source>
</evidence>
<name>A0ABP7MJU3_9GAMM</name>
<sequence>MQSNKKIQSLVGVLAVILLSGCSTLGQTVSEHSSFNALSDTQVPAQWQRSDSEAVVTVWHDIIQSHQLDGLIAEALANSQDLKATAARWQAARAQAKIATGELLPEVTGSLEGGRSRSSFGEITNQYNLGLDLSWELDIWGRLSDAEQAALMTAQQQQQSYYWAKMSLASQVAIDWLNAIEAKRQFALAEAREKSLKESLAVIEDGFSTGIREALDVYSARAELMNGQTETLEKKQTLNQALRQVSLLLGRYPSLMDDIPDQLPASMPKLADGLSSSLLERRPDVQAAYAEVMSQQSEVLVAGGNRLPRFTLTASVGATSNSLSDVLRGDELIWNALGGITAPVFNAGKLAAEEQRQQYLLEAAIADYRQTALTAFSEVEQAIDSDRLIALQLGAASETVLVSKQAEQQAFESYLAGLENLNTWLQAQRTAFDRTSRKMQLEVLYFQNRIQLHQALGGEFKERSSDGQ</sequence>
<keyword evidence="2" id="KW-0472">Membrane</keyword>
<gene>
    <name evidence="3" type="ORF">GCM10022277_20980</name>
</gene>
<reference evidence="4" key="1">
    <citation type="journal article" date="2019" name="Int. J. Syst. Evol. Microbiol.">
        <title>The Global Catalogue of Microorganisms (GCM) 10K type strain sequencing project: providing services to taxonomists for standard genome sequencing and annotation.</title>
        <authorList>
            <consortium name="The Broad Institute Genomics Platform"/>
            <consortium name="The Broad Institute Genome Sequencing Center for Infectious Disease"/>
            <person name="Wu L."/>
            <person name="Ma J."/>
        </authorList>
    </citation>
    <scope>NUCLEOTIDE SEQUENCE [LARGE SCALE GENOMIC DNA]</scope>
    <source>
        <strain evidence="4">JCM 17551</strain>
    </source>
</reference>
<keyword evidence="2" id="KW-0564">Palmitate</keyword>
<accession>A0ABP7MJU3</accession>
<dbReference type="InterPro" id="IPR010131">
    <property type="entry name" value="MdtP/NodT-like"/>
</dbReference>
<proteinExistence type="inferred from homology"/>
<dbReference type="Gene3D" id="2.20.200.10">
    <property type="entry name" value="Outer membrane efflux proteins (OEP)"/>
    <property type="match status" value="1"/>
</dbReference>
<organism evidence="3 4">
    <name type="scientific">Litoribacillus peritrichatus</name>
    <dbReference type="NCBI Taxonomy" id="718191"/>
    <lineage>
        <taxon>Bacteria</taxon>
        <taxon>Pseudomonadati</taxon>
        <taxon>Pseudomonadota</taxon>
        <taxon>Gammaproteobacteria</taxon>
        <taxon>Oceanospirillales</taxon>
        <taxon>Oceanospirillaceae</taxon>
        <taxon>Litoribacillus</taxon>
    </lineage>
</organism>
<comment type="subcellular location">
    <subcellularLocation>
        <location evidence="2">Cell outer membrane</location>
        <topology evidence="2">Lipid-anchor</topology>
    </subcellularLocation>
</comment>
<comment type="caution">
    <text evidence="3">The sequence shown here is derived from an EMBL/GenBank/DDBJ whole genome shotgun (WGS) entry which is preliminary data.</text>
</comment>
<dbReference type="RefSeq" id="WP_344798315.1">
    <property type="nucleotide sequence ID" value="NZ_BAABBN010000007.1"/>
</dbReference>
<keyword evidence="2" id="KW-0732">Signal</keyword>
<evidence type="ECO:0000313" key="4">
    <source>
        <dbReference type="Proteomes" id="UP001501565"/>
    </source>
</evidence>
<dbReference type="Pfam" id="PF02321">
    <property type="entry name" value="OEP"/>
    <property type="match status" value="2"/>
</dbReference>
<keyword evidence="4" id="KW-1185">Reference proteome</keyword>
<feature type="signal peptide" evidence="2">
    <location>
        <begin position="1"/>
        <end position="25"/>
    </location>
</feature>
<dbReference type="PANTHER" id="PTHR30203">
    <property type="entry name" value="OUTER MEMBRANE CATION EFFLUX PROTEIN"/>
    <property type="match status" value="1"/>
</dbReference>
<dbReference type="SUPFAM" id="SSF56954">
    <property type="entry name" value="Outer membrane efflux proteins (OEP)"/>
    <property type="match status" value="1"/>
</dbReference>
<keyword evidence="2" id="KW-0449">Lipoprotein</keyword>
<dbReference type="Proteomes" id="UP001501565">
    <property type="component" value="Unassembled WGS sequence"/>
</dbReference>
<dbReference type="EMBL" id="BAABBN010000007">
    <property type="protein sequence ID" value="GAA3924905.1"/>
    <property type="molecule type" value="Genomic_DNA"/>
</dbReference>
<protein>
    <submittedName>
        <fullName evidence="3">TolC family protein</fullName>
    </submittedName>
</protein>
<dbReference type="Gene3D" id="1.20.1600.10">
    <property type="entry name" value="Outer membrane efflux proteins (OEP)"/>
    <property type="match status" value="1"/>
</dbReference>
<evidence type="ECO:0000313" key="3">
    <source>
        <dbReference type="EMBL" id="GAA3924905.1"/>
    </source>
</evidence>
<feature type="chain" id="PRO_5045001169" evidence="2">
    <location>
        <begin position="26"/>
        <end position="468"/>
    </location>
</feature>
<keyword evidence="2" id="KW-1134">Transmembrane beta strand</keyword>